<reference evidence="2 3" key="1">
    <citation type="submission" date="2018-08" db="EMBL/GenBank/DDBJ databases">
        <authorList>
            <person name="Laetsch R D."/>
            <person name="Stevens L."/>
            <person name="Kumar S."/>
            <person name="Blaxter L. M."/>
        </authorList>
    </citation>
    <scope>NUCLEOTIDE SEQUENCE [LARGE SCALE GENOMIC DNA]</scope>
</reference>
<dbReference type="OrthoDB" id="5852042at2759"/>
<feature type="compositionally biased region" description="Polar residues" evidence="1">
    <location>
        <begin position="16"/>
        <end position="30"/>
    </location>
</feature>
<feature type="region of interest" description="Disordered" evidence="1">
    <location>
        <begin position="47"/>
        <end position="125"/>
    </location>
</feature>
<dbReference type="OMA" id="PQQQRKC"/>
<feature type="compositionally biased region" description="Basic and acidic residues" evidence="1">
    <location>
        <begin position="84"/>
        <end position="110"/>
    </location>
</feature>
<dbReference type="AlphaFoldDB" id="A0A3P6TCM3"/>
<dbReference type="Proteomes" id="UP000277928">
    <property type="component" value="Unassembled WGS sequence"/>
</dbReference>
<evidence type="ECO:0000313" key="2">
    <source>
        <dbReference type="EMBL" id="VDK77010.1"/>
    </source>
</evidence>
<protein>
    <submittedName>
        <fullName evidence="2">Uncharacterized protein</fullName>
    </submittedName>
</protein>
<feature type="compositionally biased region" description="Basic and acidic residues" evidence="1">
    <location>
        <begin position="47"/>
        <end position="68"/>
    </location>
</feature>
<name>A0A3P6TCM3_LITSI</name>
<organism evidence="2 3">
    <name type="scientific">Litomosoides sigmodontis</name>
    <name type="common">Filarial nematode worm</name>
    <dbReference type="NCBI Taxonomy" id="42156"/>
    <lineage>
        <taxon>Eukaryota</taxon>
        <taxon>Metazoa</taxon>
        <taxon>Ecdysozoa</taxon>
        <taxon>Nematoda</taxon>
        <taxon>Chromadorea</taxon>
        <taxon>Rhabditida</taxon>
        <taxon>Spirurina</taxon>
        <taxon>Spiruromorpha</taxon>
        <taxon>Filarioidea</taxon>
        <taxon>Onchocercidae</taxon>
        <taxon>Litomosoides</taxon>
    </lineage>
</organism>
<proteinExistence type="predicted"/>
<feature type="region of interest" description="Disordered" evidence="1">
    <location>
        <begin position="16"/>
        <end position="35"/>
    </location>
</feature>
<keyword evidence="3" id="KW-1185">Reference proteome</keyword>
<dbReference type="EMBL" id="UYRX01000191">
    <property type="protein sequence ID" value="VDK77010.1"/>
    <property type="molecule type" value="Genomic_DNA"/>
</dbReference>
<gene>
    <name evidence="2" type="ORF">NLS_LOCUS3483</name>
</gene>
<sequence length="285" mass="33495">MKLLEHKQRELQRISSEIQRLSQGNPQQQRKCARLKEEHEQLKEEIQKLQENKNEDEKRLSELKKQIEANEGSDGSKKKKRKKLEKEYEELRKALGVGEELKSDAEREGDSSENTSFRADEPIYLDQQNSEAKSIQKDQYGVYEQVQNIKTVEERMLKRKKIELEAEEAFTTRMASLRELEADIDNAKKRMASPVIQKFEEELELIGKKSSKDTNMLKTKIVKLEMRINKIDRTREICVTAIAELNLTTKRLLFDLMGIMVNILRNALYIVAWIRDSLVYYTESR</sequence>
<accession>A0A3P6TCM3</accession>
<evidence type="ECO:0000256" key="1">
    <source>
        <dbReference type="SAM" id="MobiDB-lite"/>
    </source>
</evidence>
<evidence type="ECO:0000313" key="3">
    <source>
        <dbReference type="Proteomes" id="UP000277928"/>
    </source>
</evidence>